<gene>
    <name evidence="1" type="ORF">VCUG_02775</name>
</gene>
<evidence type="ECO:0000313" key="2">
    <source>
        <dbReference type="Proteomes" id="UP000011081"/>
    </source>
</evidence>
<name>L2GR22_VAVCU</name>
<keyword evidence="2" id="KW-1185">Reference proteome</keyword>
<dbReference type="Proteomes" id="UP000011081">
    <property type="component" value="Unassembled WGS sequence"/>
</dbReference>
<dbReference type="GeneID" id="19880631"/>
<sequence length="175" mass="20824">AECNDEPPIEYCVITLPISKLLYEKLVHSSWQSDINFTFDELCNLLTMQPRFFEKERFVMFLMVKNLLSDETLYPQLNRFFEERRSKEENLFLCDQLNWYENIFAVFCENGYFVLEDQFKNIFVTASDYEQKCKIPIHVKSIECLPFAIPVNYLAVDYTFLQNQSSELPIVYNGI</sequence>
<feature type="non-terminal residue" evidence="1">
    <location>
        <position position="1"/>
    </location>
</feature>
<protein>
    <submittedName>
        <fullName evidence="1">Uncharacterized protein</fullName>
    </submittedName>
</protein>
<feature type="non-terminal residue" evidence="1">
    <location>
        <position position="175"/>
    </location>
</feature>
<dbReference type="RefSeq" id="XP_008075788.1">
    <property type="nucleotide sequence ID" value="XM_008077597.1"/>
</dbReference>
<dbReference type="VEuPathDB" id="MicrosporidiaDB:VCUG_02775"/>
<dbReference type="InParanoid" id="L2GR22"/>
<dbReference type="AlphaFoldDB" id="L2GR22"/>
<dbReference type="HOGENOM" id="CLU_1536223_0_0_1"/>
<evidence type="ECO:0000313" key="1">
    <source>
        <dbReference type="EMBL" id="ELA45738.1"/>
    </source>
</evidence>
<reference evidence="2" key="1">
    <citation type="submission" date="2011-03" db="EMBL/GenBank/DDBJ databases">
        <title>The genome sequence of Vavraia culicis strain floridensis.</title>
        <authorList>
            <consortium name="The Broad Institute Genome Sequencing Platform"/>
            <person name="Cuomo C."/>
            <person name="Becnel J."/>
            <person name="Sanscrainte N."/>
            <person name="Young S.K."/>
            <person name="Zeng Q."/>
            <person name="Gargeya S."/>
            <person name="Fitzgerald M."/>
            <person name="Haas B."/>
            <person name="Abouelleil A."/>
            <person name="Alvarado L."/>
            <person name="Arachchi H.M."/>
            <person name="Berlin A."/>
            <person name="Chapman S.B."/>
            <person name="Gearin G."/>
            <person name="Goldberg J."/>
            <person name="Griggs A."/>
            <person name="Gujja S."/>
            <person name="Hansen M."/>
            <person name="Heiman D."/>
            <person name="Howarth C."/>
            <person name="Larimer J."/>
            <person name="Lui A."/>
            <person name="MacDonald P.J.P."/>
            <person name="McCowen C."/>
            <person name="Montmayeur A."/>
            <person name="Murphy C."/>
            <person name="Neiman D."/>
            <person name="Pearson M."/>
            <person name="Priest M."/>
            <person name="Roberts A."/>
            <person name="Saif S."/>
            <person name="Shea T."/>
            <person name="Sisk P."/>
            <person name="Stolte C."/>
            <person name="Sykes S."/>
            <person name="Wortman J."/>
            <person name="Nusbaum C."/>
            <person name="Birren B."/>
        </authorList>
    </citation>
    <scope>NUCLEOTIDE SEQUENCE [LARGE SCALE GENOMIC DNA]</scope>
    <source>
        <strain evidence="2">floridensis</strain>
    </source>
</reference>
<dbReference type="OrthoDB" id="10506053at2759"/>
<proteinExistence type="predicted"/>
<dbReference type="EMBL" id="GL877763">
    <property type="protein sequence ID" value="ELA45738.1"/>
    <property type="molecule type" value="Genomic_DNA"/>
</dbReference>
<organism evidence="1 2">
    <name type="scientific">Vavraia culicis (isolate floridensis)</name>
    <name type="common">Microsporidian parasite</name>
    <dbReference type="NCBI Taxonomy" id="948595"/>
    <lineage>
        <taxon>Eukaryota</taxon>
        <taxon>Fungi</taxon>
        <taxon>Fungi incertae sedis</taxon>
        <taxon>Microsporidia</taxon>
        <taxon>Pleistophoridae</taxon>
        <taxon>Vavraia</taxon>
    </lineage>
</organism>
<accession>L2GR22</accession>